<protein>
    <submittedName>
        <fullName evidence="1">Uncharacterized protein</fullName>
    </submittedName>
</protein>
<reference evidence="1 2" key="1">
    <citation type="submission" date="2024-04" db="EMBL/GenBank/DDBJ databases">
        <title>genome sequences of Mucor flavus KT1a and Helicostylum pulchrum KT1b strains isolated from the surface of a dry-aged beef.</title>
        <authorList>
            <person name="Toyotome T."/>
            <person name="Hosono M."/>
            <person name="Torimaru M."/>
            <person name="Fukuda K."/>
            <person name="Mikami N."/>
        </authorList>
    </citation>
    <scope>NUCLEOTIDE SEQUENCE [LARGE SCALE GENOMIC DNA]</scope>
    <source>
        <strain evidence="1 2">KT1a</strain>
    </source>
</reference>
<evidence type="ECO:0000313" key="2">
    <source>
        <dbReference type="Proteomes" id="UP001473302"/>
    </source>
</evidence>
<sequence>MTIGDKGKDVGSKIKGHLGYCGNWKQDNHARYTTVCITNRDYTSQTCVYCFKKLRHSKQLIVKQEKTTKNMIEGTFICYNLICPSTRNGGDTSGRDQLSPLAIAISGITVLLFQEMLPPFTSNASHSNTDLNNRLVSFFTGSGSQDESSNPL</sequence>
<organism evidence="1 2">
    <name type="scientific">Mucor flavus</name>
    <dbReference type="NCBI Taxonomy" id="439312"/>
    <lineage>
        <taxon>Eukaryota</taxon>
        <taxon>Fungi</taxon>
        <taxon>Fungi incertae sedis</taxon>
        <taxon>Mucoromycota</taxon>
        <taxon>Mucoromycotina</taxon>
        <taxon>Mucoromycetes</taxon>
        <taxon>Mucorales</taxon>
        <taxon>Mucorineae</taxon>
        <taxon>Mucoraceae</taxon>
        <taxon>Mucor</taxon>
    </lineage>
</organism>
<dbReference type="Proteomes" id="UP001473302">
    <property type="component" value="Unassembled WGS sequence"/>
</dbReference>
<gene>
    <name evidence="1" type="ORF">MFLAVUS_011038</name>
</gene>
<proteinExistence type="predicted"/>
<evidence type="ECO:0000313" key="1">
    <source>
        <dbReference type="EMBL" id="GAA5817490.1"/>
    </source>
</evidence>
<comment type="caution">
    <text evidence="1">The sequence shown here is derived from an EMBL/GenBank/DDBJ whole genome shotgun (WGS) entry which is preliminary data.</text>
</comment>
<name>A0ABP9ZEF4_9FUNG</name>
<accession>A0ABP9ZEF4</accession>
<dbReference type="EMBL" id="BAABUK010000043">
    <property type="protein sequence ID" value="GAA5817490.1"/>
    <property type="molecule type" value="Genomic_DNA"/>
</dbReference>
<keyword evidence="2" id="KW-1185">Reference proteome</keyword>